<dbReference type="SMART" id="SM00060">
    <property type="entry name" value="FN3"/>
    <property type="match status" value="1"/>
</dbReference>
<evidence type="ECO:0000256" key="1">
    <source>
        <dbReference type="ARBA" id="ARBA00010646"/>
    </source>
</evidence>
<dbReference type="GO" id="GO:0016998">
    <property type="term" value="P:cell wall macromolecule catabolic process"/>
    <property type="evidence" value="ECO:0007669"/>
    <property type="project" value="InterPro"/>
</dbReference>
<dbReference type="GO" id="GO:0009253">
    <property type="term" value="P:peptidoglycan catabolic process"/>
    <property type="evidence" value="ECO:0007669"/>
    <property type="project" value="InterPro"/>
</dbReference>
<gene>
    <name evidence="5" type="ORF">UFOPK3401_00610</name>
</gene>
<keyword evidence="3" id="KW-0326">Glycosidase</keyword>
<dbReference type="InterPro" id="IPR017853">
    <property type="entry name" value="GH"/>
</dbReference>
<dbReference type="Pfam" id="PF01183">
    <property type="entry name" value="Glyco_hydro_25"/>
    <property type="match status" value="1"/>
</dbReference>
<dbReference type="InterPro" id="IPR003961">
    <property type="entry name" value="FN3_dom"/>
</dbReference>
<dbReference type="PROSITE" id="PS51904">
    <property type="entry name" value="GLYCOSYL_HYDROL_F25_2"/>
    <property type="match status" value="1"/>
</dbReference>
<dbReference type="PANTHER" id="PTHR34135">
    <property type="entry name" value="LYSOZYME"/>
    <property type="match status" value="1"/>
</dbReference>
<evidence type="ECO:0000313" key="5">
    <source>
        <dbReference type="EMBL" id="CAB4867539.1"/>
    </source>
</evidence>
<evidence type="ECO:0000256" key="3">
    <source>
        <dbReference type="ARBA" id="ARBA00023295"/>
    </source>
</evidence>
<protein>
    <submittedName>
        <fullName evidence="5">Unannotated protein</fullName>
    </submittedName>
</protein>
<dbReference type="SUPFAM" id="SSF51445">
    <property type="entry name" value="(Trans)glycosidases"/>
    <property type="match status" value="1"/>
</dbReference>
<dbReference type="Gene3D" id="3.20.20.80">
    <property type="entry name" value="Glycosidases"/>
    <property type="match status" value="1"/>
</dbReference>
<dbReference type="GO" id="GO:0003796">
    <property type="term" value="F:lysozyme activity"/>
    <property type="evidence" value="ECO:0007669"/>
    <property type="project" value="InterPro"/>
</dbReference>
<dbReference type="SMART" id="SM00641">
    <property type="entry name" value="Glyco_25"/>
    <property type="match status" value="1"/>
</dbReference>
<evidence type="ECO:0000256" key="2">
    <source>
        <dbReference type="ARBA" id="ARBA00022801"/>
    </source>
</evidence>
<dbReference type="EMBL" id="CAFBLM010000020">
    <property type="protein sequence ID" value="CAB4867539.1"/>
    <property type="molecule type" value="Genomic_DNA"/>
</dbReference>
<dbReference type="InterPro" id="IPR018077">
    <property type="entry name" value="Glyco_hydro_fam25_subgr"/>
</dbReference>
<dbReference type="SUPFAM" id="SSF49265">
    <property type="entry name" value="Fibronectin type III"/>
    <property type="match status" value="1"/>
</dbReference>
<accession>A0A6J7DGK7</accession>
<comment type="similarity">
    <text evidence="1">Belongs to the glycosyl hydrolase 25 family.</text>
</comment>
<sequence length="555" mass="59292">MREAFSRPSLYRARNRFAVVASTLALIVGAFTVVHAEAATTITGVDVSRWDHSATTAYPKGTPIDWVKVKAAGRSFAIVKASEDTNYRSPYFVSDYQQARAAGLVVGSYHFARPALPLSTATDQAKYYVSTVLQAGAFNARDSFPPILDLEGTGGLSRSNLIAWTQQFLTTSRALTGRTPILYTYDSFVRNTMGNTKLFTSYPLWYARYSSIVPTSATLPGGWNQWTMWQYTSTETTNGIIGKGDVSRWNGTISALHIFADGRKTGYAPPSAPNNPVVTPGVASATLNWELPTDEGGVVVNRYRVSIDSGLETVTPSTSFVAIALTPGNHTYSISAENVAGIGQAVTGTFTMPPFDANATITPVALTLTSVNAPTGSALTSNVVQVQLSRADTGQAINGATVNILVRPELGTVWTTAVITTDVEGVGTTTFKAPVDASITATTQAGVWYNASRARSYIRIKPALSAVLSTVSVKRTGLVKLRGGTTALLAGQKIYRQVYAGGRWNTVASSTISPSGRYVFTVPTNTKGVKKVRAYLPLTPRHLAVGSRTVVLTVR</sequence>
<dbReference type="PANTHER" id="PTHR34135:SF2">
    <property type="entry name" value="LYSOZYME"/>
    <property type="match status" value="1"/>
</dbReference>
<feature type="domain" description="Fibronectin type-III" evidence="4">
    <location>
        <begin position="270"/>
        <end position="343"/>
    </location>
</feature>
<proteinExistence type="inferred from homology"/>
<reference evidence="5" key="1">
    <citation type="submission" date="2020-05" db="EMBL/GenBank/DDBJ databases">
        <authorList>
            <person name="Chiriac C."/>
            <person name="Salcher M."/>
            <person name="Ghai R."/>
            <person name="Kavagutti S V."/>
        </authorList>
    </citation>
    <scope>NUCLEOTIDE SEQUENCE</scope>
</reference>
<dbReference type="InterPro" id="IPR036116">
    <property type="entry name" value="FN3_sf"/>
</dbReference>
<dbReference type="InterPro" id="IPR013783">
    <property type="entry name" value="Ig-like_fold"/>
</dbReference>
<dbReference type="Gene3D" id="2.60.40.10">
    <property type="entry name" value="Immunoglobulins"/>
    <property type="match status" value="1"/>
</dbReference>
<dbReference type="GO" id="GO:0016052">
    <property type="term" value="P:carbohydrate catabolic process"/>
    <property type="evidence" value="ECO:0007669"/>
    <property type="project" value="TreeGrafter"/>
</dbReference>
<keyword evidence="2" id="KW-0378">Hydrolase</keyword>
<evidence type="ECO:0000259" key="4">
    <source>
        <dbReference type="SMART" id="SM00060"/>
    </source>
</evidence>
<organism evidence="5">
    <name type="scientific">freshwater metagenome</name>
    <dbReference type="NCBI Taxonomy" id="449393"/>
    <lineage>
        <taxon>unclassified sequences</taxon>
        <taxon>metagenomes</taxon>
        <taxon>ecological metagenomes</taxon>
    </lineage>
</organism>
<dbReference type="AlphaFoldDB" id="A0A6J7DGK7"/>
<name>A0A6J7DGK7_9ZZZZ</name>
<dbReference type="InterPro" id="IPR002053">
    <property type="entry name" value="Glyco_hydro_25"/>
</dbReference>